<evidence type="ECO:0000256" key="4">
    <source>
        <dbReference type="ARBA" id="ARBA00022722"/>
    </source>
</evidence>
<feature type="compositionally biased region" description="Acidic residues" evidence="11">
    <location>
        <begin position="174"/>
        <end position="186"/>
    </location>
</feature>
<dbReference type="GO" id="GO:0004519">
    <property type="term" value="F:endonuclease activity"/>
    <property type="evidence" value="ECO:0007669"/>
    <property type="project" value="UniProtKB-KW"/>
</dbReference>
<feature type="compositionally biased region" description="Low complexity" evidence="11">
    <location>
        <begin position="160"/>
        <end position="169"/>
    </location>
</feature>
<keyword evidence="5" id="KW-0677">Repeat</keyword>
<comment type="subcellular location">
    <subcellularLocation>
        <location evidence="1">Cytoplasm</location>
    </subcellularLocation>
</comment>
<dbReference type="InterPro" id="IPR041175">
    <property type="entry name" value="VLRF1/Vms1"/>
</dbReference>
<keyword evidence="7 10" id="KW-0378">Hydrolase</keyword>
<evidence type="ECO:0000256" key="10">
    <source>
        <dbReference type="PROSITE-ProRule" id="PRU01389"/>
    </source>
</evidence>
<dbReference type="InterPro" id="IPR047139">
    <property type="entry name" value="ANKZ1/VMS1"/>
</dbReference>
<dbReference type="GO" id="GO:0005737">
    <property type="term" value="C:cytoplasm"/>
    <property type="evidence" value="ECO:0007669"/>
    <property type="project" value="UniProtKB-SubCell"/>
</dbReference>
<evidence type="ECO:0000256" key="11">
    <source>
        <dbReference type="SAM" id="MobiDB-lite"/>
    </source>
</evidence>
<dbReference type="PROSITE" id="PS52044">
    <property type="entry name" value="VLRF1"/>
    <property type="match status" value="1"/>
</dbReference>
<evidence type="ECO:0000256" key="1">
    <source>
        <dbReference type="ARBA" id="ARBA00004496"/>
    </source>
</evidence>
<feature type="region of interest" description="Disordered" evidence="11">
    <location>
        <begin position="62"/>
        <end position="98"/>
    </location>
</feature>
<dbReference type="VEuPathDB" id="FungiDB:AMAG_11674"/>
<dbReference type="OrthoDB" id="429841at2759"/>
<name>A0A0L0SW37_ALLM3</name>
<evidence type="ECO:0000256" key="9">
    <source>
        <dbReference type="ARBA" id="ARBA00023054"/>
    </source>
</evidence>
<feature type="compositionally biased region" description="Basic residues" evidence="11">
    <location>
        <begin position="461"/>
        <end position="470"/>
    </location>
</feature>
<dbReference type="Proteomes" id="UP000054350">
    <property type="component" value="Unassembled WGS sequence"/>
</dbReference>
<feature type="compositionally biased region" description="Polar residues" evidence="11">
    <location>
        <begin position="25"/>
        <end position="34"/>
    </location>
</feature>
<evidence type="ECO:0000256" key="2">
    <source>
        <dbReference type="ARBA" id="ARBA00009262"/>
    </source>
</evidence>
<dbReference type="EMBL" id="GG745350">
    <property type="protein sequence ID" value="KNE66544.1"/>
    <property type="molecule type" value="Genomic_DNA"/>
</dbReference>
<dbReference type="Pfam" id="PF18826">
    <property type="entry name" value="bVLRF1"/>
    <property type="match status" value="1"/>
</dbReference>
<evidence type="ECO:0000256" key="6">
    <source>
        <dbReference type="ARBA" id="ARBA00022759"/>
    </source>
</evidence>
<evidence type="ECO:0000256" key="8">
    <source>
        <dbReference type="ARBA" id="ARBA00023043"/>
    </source>
</evidence>
<gene>
    <name evidence="13" type="ORF">AMAG_11674</name>
</gene>
<reference evidence="13 14" key="1">
    <citation type="submission" date="2009-11" db="EMBL/GenBank/DDBJ databases">
        <title>Annotation of Allomyces macrogynus ATCC 38327.</title>
        <authorList>
            <consortium name="The Broad Institute Genome Sequencing Platform"/>
            <person name="Russ C."/>
            <person name="Cuomo C."/>
            <person name="Burger G."/>
            <person name="Gray M.W."/>
            <person name="Holland P.W.H."/>
            <person name="King N."/>
            <person name="Lang F.B.F."/>
            <person name="Roger A.J."/>
            <person name="Ruiz-Trillo I."/>
            <person name="Young S.K."/>
            <person name="Zeng Q."/>
            <person name="Gargeya S."/>
            <person name="Fitzgerald M."/>
            <person name="Haas B."/>
            <person name="Abouelleil A."/>
            <person name="Alvarado L."/>
            <person name="Arachchi H.M."/>
            <person name="Berlin A."/>
            <person name="Chapman S.B."/>
            <person name="Gearin G."/>
            <person name="Goldberg J."/>
            <person name="Griggs A."/>
            <person name="Gujja S."/>
            <person name="Hansen M."/>
            <person name="Heiman D."/>
            <person name="Howarth C."/>
            <person name="Larimer J."/>
            <person name="Lui A."/>
            <person name="MacDonald P.J.P."/>
            <person name="McCowen C."/>
            <person name="Montmayeur A."/>
            <person name="Murphy C."/>
            <person name="Neiman D."/>
            <person name="Pearson M."/>
            <person name="Priest M."/>
            <person name="Roberts A."/>
            <person name="Saif S."/>
            <person name="Shea T."/>
            <person name="Sisk P."/>
            <person name="Stolte C."/>
            <person name="Sykes S."/>
            <person name="Wortman J."/>
            <person name="Nusbaum C."/>
            <person name="Birren B."/>
        </authorList>
    </citation>
    <scope>NUCLEOTIDE SEQUENCE [LARGE SCALE GENOMIC DNA]</scope>
    <source>
        <strain evidence="13 14">ATCC 38327</strain>
    </source>
</reference>
<keyword evidence="3 10" id="KW-0963">Cytoplasm</keyword>
<dbReference type="GO" id="GO:0036503">
    <property type="term" value="P:ERAD pathway"/>
    <property type="evidence" value="ECO:0007669"/>
    <property type="project" value="TreeGrafter"/>
</dbReference>
<accession>A0A0L0SW37</accession>
<dbReference type="InterPro" id="IPR013087">
    <property type="entry name" value="Znf_C2H2_type"/>
</dbReference>
<dbReference type="GO" id="GO:0016787">
    <property type="term" value="F:hydrolase activity"/>
    <property type="evidence" value="ECO:0007669"/>
    <property type="project" value="UniProtKB-KW"/>
</dbReference>
<evidence type="ECO:0000313" key="13">
    <source>
        <dbReference type="EMBL" id="KNE66544.1"/>
    </source>
</evidence>
<protein>
    <recommendedName>
        <fullName evidence="12">VLRF1 domain-containing protein</fullName>
    </recommendedName>
</protein>
<feature type="region of interest" description="Disordered" evidence="11">
    <location>
        <begin position="307"/>
        <end position="329"/>
    </location>
</feature>
<dbReference type="AlphaFoldDB" id="A0A0L0SW37"/>
<feature type="compositionally biased region" description="Polar residues" evidence="11">
    <location>
        <begin position="1"/>
        <end position="13"/>
    </location>
</feature>
<proteinExistence type="inferred from homology"/>
<dbReference type="PROSITE" id="PS00028">
    <property type="entry name" value="ZINC_FINGER_C2H2_1"/>
    <property type="match status" value="1"/>
</dbReference>
<reference evidence="14" key="2">
    <citation type="submission" date="2009-11" db="EMBL/GenBank/DDBJ databases">
        <title>The Genome Sequence of Allomyces macrogynus strain ATCC 38327.</title>
        <authorList>
            <consortium name="The Broad Institute Genome Sequencing Platform"/>
            <person name="Russ C."/>
            <person name="Cuomo C."/>
            <person name="Shea T."/>
            <person name="Young S.K."/>
            <person name="Zeng Q."/>
            <person name="Koehrsen M."/>
            <person name="Haas B."/>
            <person name="Borodovsky M."/>
            <person name="Guigo R."/>
            <person name="Alvarado L."/>
            <person name="Berlin A."/>
            <person name="Borenstein D."/>
            <person name="Chen Z."/>
            <person name="Engels R."/>
            <person name="Freedman E."/>
            <person name="Gellesch M."/>
            <person name="Goldberg J."/>
            <person name="Griggs A."/>
            <person name="Gujja S."/>
            <person name="Heiman D."/>
            <person name="Hepburn T."/>
            <person name="Howarth C."/>
            <person name="Jen D."/>
            <person name="Larson L."/>
            <person name="Lewis B."/>
            <person name="Mehta T."/>
            <person name="Park D."/>
            <person name="Pearson M."/>
            <person name="Roberts A."/>
            <person name="Saif S."/>
            <person name="Shenoy N."/>
            <person name="Sisk P."/>
            <person name="Stolte C."/>
            <person name="Sykes S."/>
            <person name="Walk T."/>
            <person name="White J."/>
            <person name="Yandava C."/>
            <person name="Burger G."/>
            <person name="Gray M.W."/>
            <person name="Holland P.W.H."/>
            <person name="King N."/>
            <person name="Lang F.B.F."/>
            <person name="Roger A.J."/>
            <person name="Ruiz-Trillo I."/>
            <person name="Lander E."/>
            <person name="Nusbaum C."/>
        </authorList>
    </citation>
    <scope>NUCLEOTIDE SEQUENCE [LARGE SCALE GENOMIC DNA]</scope>
    <source>
        <strain evidence="14">ATCC 38327</strain>
    </source>
</reference>
<feature type="compositionally biased region" description="Acidic residues" evidence="11">
    <location>
        <begin position="82"/>
        <end position="96"/>
    </location>
</feature>
<evidence type="ECO:0000259" key="12">
    <source>
        <dbReference type="PROSITE" id="PS52044"/>
    </source>
</evidence>
<evidence type="ECO:0000313" key="14">
    <source>
        <dbReference type="Proteomes" id="UP000054350"/>
    </source>
</evidence>
<sequence>MSAANDSTTTPAANASPGRGRKQAADQTASGHFPSTWSLFTFPFLARITPADLTLVDAGSAAAPADDRAVTPPGPDTLAESSSDESDQDKDDDSKDGDDAAHFTCQVCAQRFADLIAQRLHFQSLWHRYNVKRVAQLGLAPVDENEFDLQYRDAERAVPAAAAVPKAAKIPVDSESESDSDNDDADASGPVDALAVLFQRAQLETAPSGPTTANSDAMSTDVRASHTSRTYLRFQLASHPTRTFSVHRAIFPTTTTPLTTSDTVLAALRTTQSAYRAVYLMLGGGHFAGAVFDRDQCIAHTSIHRYTTRRKQGGAQSSQDSKRHAKSAGANLRRYNEAALAREVWEIMAKWRAHLEAATAVFVVAPGVANRRVVLGNEVAKDVFAKDDARVKSVPFTTKKPTHSEIVQIHRRLTSVQVVVPGEVVEPAVTSAVPAAAAPTPAPAPAPVPAPSESGTDAARPGKKKKKRPATAKTGTQAQAASSSGSEDDASGDDAAPVPCGPQTLAGRPAPSLVPVGLRQALASAAISPELRLTAERERRARAAERRMGVLTVASTPSMQAPAAPAAAAAVEAPTGCAGCGGAIAKMPIKRHGRQFCSMKCATKFKP</sequence>
<feature type="region of interest" description="Disordered" evidence="11">
    <location>
        <begin position="1"/>
        <end position="34"/>
    </location>
</feature>
<organism evidence="13 14">
    <name type="scientific">Allomyces macrogynus (strain ATCC 38327)</name>
    <name type="common">Allomyces javanicus var. macrogynus</name>
    <dbReference type="NCBI Taxonomy" id="578462"/>
    <lineage>
        <taxon>Eukaryota</taxon>
        <taxon>Fungi</taxon>
        <taxon>Fungi incertae sedis</taxon>
        <taxon>Blastocladiomycota</taxon>
        <taxon>Blastocladiomycetes</taxon>
        <taxon>Blastocladiales</taxon>
        <taxon>Blastocladiaceae</taxon>
        <taxon>Allomyces</taxon>
    </lineage>
</organism>
<keyword evidence="8" id="KW-0040">ANK repeat</keyword>
<feature type="domain" description="VLRF1" evidence="12">
    <location>
        <begin position="273"/>
        <end position="416"/>
    </location>
</feature>
<comment type="domain">
    <text evidence="10">The VLRF1 domain mediates binding to the 60S ribosomal subunit.</text>
</comment>
<dbReference type="eggNOG" id="KOG2505">
    <property type="taxonomic scope" value="Eukaryota"/>
</dbReference>
<dbReference type="PANTHER" id="PTHR16036">
    <property type="entry name" value="ANKYRIN REPEAT AND ZINC FINGER DOMAIN-CONTAINING PROTEIN 1"/>
    <property type="match status" value="1"/>
</dbReference>
<feature type="active site" evidence="10">
    <location>
        <position position="316"/>
    </location>
</feature>
<comment type="similarity">
    <text evidence="2 10">Belongs to the ANKZF1/VMS1 family.</text>
</comment>
<feature type="compositionally biased region" description="Pro residues" evidence="11">
    <location>
        <begin position="440"/>
        <end position="450"/>
    </location>
</feature>
<evidence type="ECO:0000256" key="7">
    <source>
        <dbReference type="ARBA" id="ARBA00022801"/>
    </source>
</evidence>
<keyword evidence="9" id="KW-0175">Coiled coil</keyword>
<keyword evidence="4 10" id="KW-0540">Nuclease</keyword>
<dbReference type="PANTHER" id="PTHR16036:SF2">
    <property type="entry name" value="TRNA ENDONUCLEASE ANKZF1"/>
    <property type="match status" value="1"/>
</dbReference>
<keyword evidence="14" id="KW-1185">Reference proteome</keyword>
<dbReference type="STRING" id="578462.A0A0L0SW37"/>
<feature type="region of interest" description="Disordered" evidence="11">
    <location>
        <begin position="160"/>
        <end position="187"/>
    </location>
</feature>
<feature type="compositionally biased region" description="Low complexity" evidence="11">
    <location>
        <begin position="471"/>
        <end position="485"/>
    </location>
</feature>
<keyword evidence="6 10" id="KW-0255">Endonuclease</keyword>
<evidence type="ECO:0000256" key="3">
    <source>
        <dbReference type="ARBA" id="ARBA00022490"/>
    </source>
</evidence>
<evidence type="ECO:0000256" key="5">
    <source>
        <dbReference type="ARBA" id="ARBA00022737"/>
    </source>
</evidence>
<feature type="region of interest" description="Disordered" evidence="11">
    <location>
        <begin position="436"/>
        <end position="508"/>
    </location>
</feature>